<sequence>MGFDCSAIRKLKVRAFIKFLTGQSKRRKCIKEEVKAIYEQFALWYGPFKSGPVNLNVRGGAPETTQRPAEGPQDIVRKVQNVIPTMEVPVQVTKPIAKMMVHTRLKKCLTMDAIEQARQRLVYTMILCRRNSRAAGRDPSHVISRYTNTAHINGYICRGYKQTCRGRPRARRSAPLMLMDRWCNYEGTDAPNVGCAVAEIGNSGAKAHVRRLINEFTNTFPAPILNETKVAARRSRPTRLAIEACAPPALQRQVAADAQYHNSCMKKLYQTPSTEERKKRDDRWRLRVGGGAHRGFYRSPTGDAASLRRCARRRLSLLNYSIGIVMTSRWHEPRARRGGAGRRRVPLRRNSFTESNCWLTDRQQIVFTVKLLYVNNK</sequence>
<dbReference type="AlphaFoldDB" id="A0A4C1ZX84"/>
<reference evidence="1 2" key="1">
    <citation type="journal article" date="2019" name="Commun. Biol.">
        <title>The bagworm genome reveals a unique fibroin gene that provides high tensile strength.</title>
        <authorList>
            <person name="Kono N."/>
            <person name="Nakamura H."/>
            <person name="Ohtoshi R."/>
            <person name="Tomita M."/>
            <person name="Numata K."/>
            <person name="Arakawa K."/>
        </authorList>
    </citation>
    <scope>NUCLEOTIDE SEQUENCE [LARGE SCALE GENOMIC DNA]</scope>
</reference>
<accession>A0A4C1ZX84</accession>
<evidence type="ECO:0000313" key="1">
    <source>
        <dbReference type="EMBL" id="GBP91265.1"/>
    </source>
</evidence>
<organism evidence="1 2">
    <name type="scientific">Eumeta variegata</name>
    <name type="common">Bagworm moth</name>
    <name type="synonym">Eumeta japonica</name>
    <dbReference type="NCBI Taxonomy" id="151549"/>
    <lineage>
        <taxon>Eukaryota</taxon>
        <taxon>Metazoa</taxon>
        <taxon>Ecdysozoa</taxon>
        <taxon>Arthropoda</taxon>
        <taxon>Hexapoda</taxon>
        <taxon>Insecta</taxon>
        <taxon>Pterygota</taxon>
        <taxon>Neoptera</taxon>
        <taxon>Endopterygota</taxon>
        <taxon>Lepidoptera</taxon>
        <taxon>Glossata</taxon>
        <taxon>Ditrysia</taxon>
        <taxon>Tineoidea</taxon>
        <taxon>Psychidae</taxon>
        <taxon>Oiketicinae</taxon>
        <taxon>Eumeta</taxon>
    </lineage>
</organism>
<dbReference type="Proteomes" id="UP000299102">
    <property type="component" value="Unassembled WGS sequence"/>
</dbReference>
<keyword evidence="2" id="KW-1185">Reference proteome</keyword>
<protein>
    <submittedName>
        <fullName evidence="1">Uncharacterized protein</fullName>
    </submittedName>
</protein>
<dbReference type="EMBL" id="BGZK01002155">
    <property type="protein sequence ID" value="GBP91265.1"/>
    <property type="molecule type" value="Genomic_DNA"/>
</dbReference>
<name>A0A4C1ZX84_EUMVA</name>
<comment type="caution">
    <text evidence="1">The sequence shown here is derived from an EMBL/GenBank/DDBJ whole genome shotgun (WGS) entry which is preliminary data.</text>
</comment>
<evidence type="ECO:0000313" key="2">
    <source>
        <dbReference type="Proteomes" id="UP000299102"/>
    </source>
</evidence>
<gene>
    <name evidence="1" type="ORF">EVAR_66960_1</name>
</gene>
<proteinExistence type="predicted"/>